<evidence type="ECO:0000313" key="3">
    <source>
        <dbReference type="EMBL" id="MBV4396641.1"/>
    </source>
</evidence>
<feature type="transmembrane region" description="Helical" evidence="1">
    <location>
        <begin position="294"/>
        <end position="315"/>
    </location>
</feature>
<keyword evidence="1" id="KW-1133">Transmembrane helix</keyword>
<feature type="transmembrane region" description="Helical" evidence="1">
    <location>
        <begin position="12"/>
        <end position="33"/>
    </location>
</feature>
<dbReference type="EMBL" id="JAHSPR010000003">
    <property type="protein sequence ID" value="MBV4396641.1"/>
    <property type="molecule type" value="Genomic_DNA"/>
</dbReference>
<proteinExistence type="predicted"/>
<name>A0ABS6NN77_9BURK</name>
<evidence type="ECO:0000313" key="4">
    <source>
        <dbReference type="Proteomes" id="UP000722165"/>
    </source>
</evidence>
<keyword evidence="1" id="KW-0812">Transmembrane</keyword>
<sequence>MINRFQSSSLDFKAGSFLFSLVLLYATIVFFISPVTFPEYLALIGAYGKTLPVAFIAIFLITQIAGIVTLGIKTKFKASPFAFCFNKLKEKWQQDRFFSFIWPISTLIILIPSFNVFKQTILSERGFTTDPFLAKLDFYIFQNDPGLLLHSLIGSLTTTLIIDNLYHAWFLPMILGVILVSICSSTTLRIRYMSCYIFSWIVIGSILAWLFPSAGPCFYIDFVNPNYENYTKLMSQLYNHHQQTPISALIYQQYLSEAFNTESLAIGGGISAMPSVHVALATLFALGSFSINKWLGYAMSLYALFIWLGSVYLGWHYFVDGLISLVLIMFFWKWLLVLEKK</sequence>
<feature type="transmembrane region" description="Helical" evidence="1">
    <location>
        <begin position="321"/>
        <end position="338"/>
    </location>
</feature>
<feature type="transmembrane region" description="Helical" evidence="1">
    <location>
        <begin position="264"/>
        <end position="287"/>
    </location>
</feature>
<keyword evidence="1" id="KW-0472">Membrane</keyword>
<organism evidence="3 4">
    <name type="scientific">Advenella alkanexedens</name>
    <dbReference type="NCBI Taxonomy" id="1481665"/>
    <lineage>
        <taxon>Bacteria</taxon>
        <taxon>Pseudomonadati</taxon>
        <taxon>Pseudomonadota</taxon>
        <taxon>Betaproteobacteria</taxon>
        <taxon>Burkholderiales</taxon>
        <taxon>Alcaligenaceae</taxon>
    </lineage>
</organism>
<evidence type="ECO:0000256" key="1">
    <source>
        <dbReference type="SAM" id="Phobius"/>
    </source>
</evidence>
<evidence type="ECO:0000259" key="2">
    <source>
        <dbReference type="Pfam" id="PF14378"/>
    </source>
</evidence>
<reference evidence="3 4" key="1">
    <citation type="submission" date="2021-06" db="EMBL/GenBank/DDBJ databases">
        <authorList>
            <person name="Lu T."/>
            <person name="Wang Q."/>
            <person name="Han X."/>
        </authorList>
    </citation>
    <scope>NUCLEOTIDE SEQUENCE [LARGE SCALE GENOMIC DNA]</scope>
    <source>
        <strain evidence="3 4">LAM0050</strain>
    </source>
</reference>
<dbReference type="Proteomes" id="UP000722165">
    <property type="component" value="Unassembled WGS sequence"/>
</dbReference>
<feature type="transmembrane region" description="Helical" evidence="1">
    <location>
        <begin position="195"/>
        <end position="212"/>
    </location>
</feature>
<feature type="transmembrane region" description="Helical" evidence="1">
    <location>
        <begin position="53"/>
        <end position="72"/>
    </location>
</feature>
<feature type="domain" description="Inositolphosphotransferase Aur1/Ipt1" evidence="2">
    <location>
        <begin position="162"/>
        <end position="329"/>
    </location>
</feature>
<comment type="caution">
    <text evidence="3">The sequence shown here is derived from an EMBL/GenBank/DDBJ whole genome shotgun (WGS) entry which is preliminary data.</text>
</comment>
<accession>A0ABS6NN77</accession>
<dbReference type="InterPro" id="IPR026841">
    <property type="entry name" value="Aur1/Ipt1"/>
</dbReference>
<feature type="transmembrane region" description="Helical" evidence="1">
    <location>
        <begin position="165"/>
        <end position="183"/>
    </location>
</feature>
<keyword evidence="4" id="KW-1185">Reference proteome</keyword>
<protein>
    <submittedName>
        <fullName evidence="3">Phosphatase PAP2 family protein</fullName>
    </submittedName>
</protein>
<dbReference type="Pfam" id="PF14378">
    <property type="entry name" value="PAP2_3"/>
    <property type="match status" value="1"/>
</dbReference>
<dbReference type="RefSeq" id="WP_217734769.1">
    <property type="nucleotide sequence ID" value="NZ_JAHSPR010000003.1"/>
</dbReference>
<gene>
    <name evidence="3" type="ORF">KU392_05115</name>
</gene>
<feature type="transmembrane region" description="Helical" evidence="1">
    <location>
        <begin position="97"/>
        <end position="117"/>
    </location>
</feature>